<comment type="caution">
    <text evidence="1">The sequence shown here is derived from an EMBL/GenBank/DDBJ whole genome shotgun (WGS) entry which is preliminary data.</text>
</comment>
<protein>
    <submittedName>
        <fullName evidence="1">Uncharacterized protein</fullName>
    </submittedName>
</protein>
<reference evidence="1" key="1">
    <citation type="submission" date="2022-03" db="EMBL/GenBank/DDBJ databases">
        <title>Genomic analyses of argali, domestic sheep and their hybrids provide insights into chromosomal evolution, heterosis and genetic basis of agronomic traits.</title>
        <authorList>
            <person name="Li M."/>
        </authorList>
    </citation>
    <scope>NUCLEOTIDE SEQUENCE</scope>
    <source>
        <strain evidence="1">CAU-MHL-2022a</strain>
        <tissue evidence="1">Skin</tissue>
    </source>
</reference>
<name>A0AAD4U5H1_OVIAM</name>
<keyword evidence="2" id="KW-1185">Reference proteome</keyword>
<evidence type="ECO:0000313" key="1">
    <source>
        <dbReference type="EMBL" id="KAI4538831.1"/>
    </source>
</evidence>
<dbReference type="Proteomes" id="UP001214576">
    <property type="component" value="Unassembled WGS sequence"/>
</dbReference>
<proteinExistence type="predicted"/>
<sequence>MELRDHKAFVLWNQISARVLQGSGVILCPRPLEMREASVDQIVETGGCCLLLNCDLVIFKPPVLSTVLAPQSLVPRSLSLQNPAPSPVLCGGESEMCLSVLQVLGELRWSRQAPCVSAGERSGRPVCRAHGPCAFRWGSSVDLTSTHTLFFPLLHPRSNQGVKLDGRA</sequence>
<organism evidence="1 2">
    <name type="scientific">Ovis ammon polii</name>
    <dbReference type="NCBI Taxonomy" id="230172"/>
    <lineage>
        <taxon>Eukaryota</taxon>
        <taxon>Metazoa</taxon>
        <taxon>Chordata</taxon>
        <taxon>Craniata</taxon>
        <taxon>Vertebrata</taxon>
        <taxon>Euteleostomi</taxon>
        <taxon>Mammalia</taxon>
        <taxon>Eutheria</taxon>
        <taxon>Laurasiatheria</taxon>
        <taxon>Artiodactyla</taxon>
        <taxon>Ruminantia</taxon>
        <taxon>Pecora</taxon>
        <taxon>Bovidae</taxon>
        <taxon>Caprinae</taxon>
        <taxon>Ovis</taxon>
    </lineage>
</organism>
<dbReference type="AlphaFoldDB" id="A0AAD4U5H1"/>
<dbReference type="EMBL" id="JAKZEL010000012">
    <property type="protein sequence ID" value="KAI4538831.1"/>
    <property type="molecule type" value="Genomic_DNA"/>
</dbReference>
<gene>
    <name evidence="1" type="ORF">MG293_011098</name>
</gene>
<evidence type="ECO:0000313" key="2">
    <source>
        <dbReference type="Proteomes" id="UP001214576"/>
    </source>
</evidence>
<accession>A0AAD4U5H1</accession>